<dbReference type="PANTHER" id="PTHR12785:SF6">
    <property type="entry name" value="SPLICING FACTOR 3B SUBUNIT 2"/>
    <property type="match status" value="1"/>
</dbReference>
<feature type="region of interest" description="Disordered" evidence="1">
    <location>
        <begin position="89"/>
        <end position="185"/>
    </location>
</feature>
<organism evidence="3 4">
    <name type="scientific">Coemansia spiralis</name>
    <dbReference type="NCBI Taxonomy" id="417178"/>
    <lineage>
        <taxon>Eukaryota</taxon>
        <taxon>Fungi</taxon>
        <taxon>Fungi incertae sedis</taxon>
        <taxon>Zoopagomycota</taxon>
        <taxon>Kickxellomycotina</taxon>
        <taxon>Kickxellomycetes</taxon>
        <taxon>Kickxellales</taxon>
        <taxon>Kickxellaceae</taxon>
        <taxon>Coemansia</taxon>
    </lineage>
</organism>
<comment type="caution">
    <text evidence="3">The sequence shown here is derived from an EMBL/GenBank/DDBJ whole genome shotgun (WGS) entry which is preliminary data.</text>
</comment>
<dbReference type="Pfam" id="PF04046">
    <property type="entry name" value="PSP"/>
    <property type="match status" value="1"/>
</dbReference>
<feature type="compositionally biased region" description="Basic and acidic residues" evidence="1">
    <location>
        <begin position="99"/>
        <end position="123"/>
    </location>
</feature>
<feature type="compositionally biased region" description="Basic residues" evidence="1">
    <location>
        <begin position="163"/>
        <end position="173"/>
    </location>
</feature>
<gene>
    <name evidence="3" type="ORF">GGI25_000109</name>
</gene>
<reference evidence="3" key="1">
    <citation type="submission" date="2022-07" db="EMBL/GenBank/DDBJ databases">
        <title>Phylogenomic reconstructions and comparative analyses of Kickxellomycotina fungi.</title>
        <authorList>
            <person name="Reynolds N.K."/>
            <person name="Stajich J.E."/>
            <person name="Barry K."/>
            <person name="Grigoriev I.V."/>
            <person name="Crous P."/>
            <person name="Smith M.E."/>
        </authorList>
    </citation>
    <scope>NUCLEOTIDE SEQUENCE</scope>
    <source>
        <strain evidence="3">NRRL 3115</strain>
    </source>
</reference>
<dbReference type="GO" id="GO:0005634">
    <property type="term" value="C:nucleus"/>
    <property type="evidence" value="ECO:0007669"/>
    <property type="project" value="InterPro"/>
</dbReference>
<evidence type="ECO:0000313" key="4">
    <source>
        <dbReference type="Proteomes" id="UP001151518"/>
    </source>
</evidence>
<feature type="compositionally biased region" description="Acidic residues" evidence="1">
    <location>
        <begin position="429"/>
        <end position="441"/>
    </location>
</feature>
<feature type="region of interest" description="Disordered" evidence="1">
    <location>
        <begin position="535"/>
        <end position="564"/>
    </location>
</feature>
<dbReference type="InterPro" id="IPR007180">
    <property type="entry name" value="DUF382"/>
</dbReference>
<dbReference type="Pfam" id="PF04037">
    <property type="entry name" value="DUF382"/>
    <property type="match status" value="1"/>
</dbReference>
<evidence type="ECO:0000259" key="2">
    <source>
        <dbReference type="SMART" id="SM00581"/>
    </source>
</evidence>
<dbReference type="InterPro" id="IPR052584">
    <property type="entry name" value="U2_snRNP_Complex_Component"/>
</dbReference>
<feature type="region of interest" description="Disordered" evidence="1">
    <location>
        <begin position="429"/>
        <end position="451"/>
    </location>
</feature>
<feature type="compositionally biased region" description="Basic residues" evidence="1">
    <location>
        <begin position="14"/>
        <end position="25"/>
    </location>
</feature>
<accession>A0A9W8GD90</accession>
<dbReference type="SMART" id="SM00581">
    <property type="entry name" value="PSP"/>
    <property type="match status" value="1"/>
</dbReference>
<sequence length="635" mass="70488">MSHTNSKDIAANGSKRRKKKNRKEKKNAEDERNKRLAQLISSGNDRSLPDNVKIEYVNQTQPDLEHTEFANYASIFSRFASNAVRSFGANEDEEDDLTEEGKAKTSTDEIGPKDTRRKDKDDVVIVSRPDDDLDSDSDRDIEMDSSNGSDSDSDEKEDGTKHSVSRKQQKKSRMSVAELKQVAPRPEVVEWTDVSARDPGLLVTIKATRNTVPVPMHWSQKKGYLQYKRGMEKPPFDLPDFIKATGIMEMREAVKDKEDEKKAKSTARERMRPKMNKLTLDYQRLHDAFFRFQTAPKNLSGHGDLYYEGKESDVTYNFTPGVLSDSLKVALNIPPLAPPPWLLNMQRHGPPPSYSNLIIPGLNAPIPPGAQWGYHPGGWGRPPVDEFGRPLYGDVFTTNVDANAAMQASAMAEQSGPRKYWGDLEILESSDEEEEANESDIEQEKAAEDMKGEEIEAEAQGAVPAAKELTDEQLRSGLASIPSGLETPSVIQLRKQPAGETKEANKQLYTILPEKETPQLEGIMGSTFTYDMSQALDPSKRQQAAATGKKSLRKEKPMGKGLDITLDASELEGLDAEKLKAKYEEAAVSKSSGPGGAAQEDLSDMVAEHAATQSRKRKTPAPASILKKKAKEYKF</sequence>
<dbReference type="InterPro" id="IPR006568">
    <property type="entry name" value="PSP_pro-rich"/>
</dbReference>
<evidence type="ECO:0000256" key="1">
    <source>
        <dbReference type="SAM" id="MobiDB-lite"/>
    </source>
</evidence>
<name>A0A9W8GD90_9FUNG</name>
<dbReference type="PANTHER" id="PTHR12785">
    <property type="entry name" value="SPLICING FACTOR 3B"/>
    <property type="match status" value="1"/>
</dbReference>
<feature type="compositionally biased region" description="Basic residues" evidence="1">
    <location>
        <begin position="626"/>
        <end position="635"/>
    </location>
</feature>
<proteinExistence type="predicted"/>
<dbReference type="Proteomes" id="UP001151518">
    <property type="component" value="Unassembled WGS sequence"/>
</dbReference>
<protein>
    <recommendedName>
        <fullName evidence="2">PSP proline-rich domain-containing protein</fullName>
    </recommendedName>
</protein>
<dbReference type="EMBL" id="JANBTW010000001">
    <property type="protein sequence ID" value="KAJ2681154.1"/>
    <property type="molecule type" value="Genomic_DNA"/>
</dbReference>
<evidence type="ECO:0000313" key="3">
    <source>
        <dbReference type="EMBL" id="KAJ2681154.1"/>
    </source>
</evidence>
<feature type="domain" description="PSP proline-rich" evidence="2">
    <location>
        <begin position="315"/>
        <end position="368"/>
    </location>
</feature>
<dbReference type="OrthoDB" id="10260794at2759"/>
<feature type="region of interest" description="Disordered" evidence="1">
    <location>
        <begin position="584"/>
        <end position="635"/>
    </location>
</feature>
<feature type="region of interest" description="Disordered" evidence="1">
    <location>
        <begin position="1"/>
        <end position="49"/>
    </location>
</feature>
<feature type="compositionally biased region" description="Basic and acidic residues" evidence="1">
    <location>
        <begin position="442"/>
        <end position="451"/>
    </location>
</feature>
<dbReference type="AlphaFoldDB" id="A0A9W8GD90"/>